<dbReference type="Proteomes" id="UP000436088">
    <property type="component" value="Unassembled WGS sequence"/>
</dbReference>
<gene>
    <name evidence="1" type="ORF">F3Y22_tig00110339pilonHSYRG00170</name>
</gene>
<sequence length="80" mass="8868">MLNNKTTGQARRTAQLVNLLLDTINGTAAIPCDGAHNSPGGLRSLDFLNYSFRIGKGNSGRRIWLIRGGWHGLLRVWFCE</sequence>
<name>A0A6A3AZT2_HIBSY</name>
<accession>A0A6A3AZT2</accession>
<comment type="caution">
    <text evidence="1">The sequence shown here is derived from an EMBL/GenBank/DDBJ whole genome shotgun (WGS) entry which is preliminary data.</text>
</comment>
<reference evidence="1" key="1">
    <citation type="submission" date="2019-09" db="EMBL/GenBank/DDBJ databases">
        <title>Draft genome information of white flower Hibiscus syriacus.</title>
        <authorList>
            <person name="Kim Y.-M."/>
        </authorList>
    </citation>
    <scope>NUCLEOTIDE SEQUENCE [LARGE SCALE GENOMIC DNA]</scope>
    <source>
        <strain evidence="1">YM2019G1</strain>
    </source>
</reference>
<evidence type="ECO:0000313" key="2">
    <source>
        <dbReference type="Proteomes" id="UP000436088"/>
    </source>
</evidence>
<organism evidence="1 2">
    <name type="scientific">Hibiscus syriacus</name>
    <name type="common">Rose of Sharon</name>
    <dbReference type="NCBI Taxonomy" id="106335"/>
    <lineage>
        <taxon>Eukaryota</taxon>
        <taxon>Viridiplantae</taxon>
        <taxon>Streptophyta</taxon>
        <taxon>Embryophyta</taxon>
        <taxon>Tracheophyta</taxon>
        <taxon>Spermatophyta</taxon>
        <taxon>Magnoliopsida</taxon>
        <taxon>eudicotyledons</taxon>
        <taxon>Gunneridae</taxon>
        <taxon>Pentapetalae</taxon>
        <taxon>rosids</taxon>
        <taxon>malvids</taxon>
        <taxon>Malvales</taxon>
        <taxon>Malvaceae</taxon>
        <taxon>Malvoideae</taxon>
        <taxon>Hibiscus</taxon>
    </lineage>
</organism>
<protein>
    <submittedName>
        <fullName evidence="1">Uncharacterized protein</fullName>
    </submittedName>
</protein>
<evidence type="ECO:0000313" key="1">
    <source>
        <dbReference type="EMBL" id="KAE8708482.1"/>
    </source>
</evidence>
<dbReference type="AlphaFoldDB" id="A0A6A3AZT2"/>
<dbReference type="EMBL" id="VEPZ02000941">
    <property type="protein sequence ID" value="KAE8708482.1"/>
    <property type="molecule type" value="Genomic_DNA"/>
</dbReference>
<keyword evidence="2" id="KW-1185">Reference proteome</keyword>
<proteinExistence type="predicted"/>